<evidence type="ECO:0000313" key="4">
    <source>
        <dbReference type="Proteomes" id="UP001215280"/>
    </source>
</evidence>
<accession>A0AAD7NQW0</accession>
<sequence length="393" mass="44292">MALDALAGLVVLRVVPAEAVPDLWSRASARIFFLHTYWDSFRAFLHYPGTAEVIYRTLGVRRLVTRALVVLLHDDDSPARQICPLLWHLLHNGLEEEENFQEIVDALDNVADIDLASLILKEMSQVLSAPKSHNTVASVGSIMGFLSSTENRQGFQSSLLDRGIVAATIRALLALVGIYTSATSATIEACFVCLFNYMKRPPRYRWLAEALHAGLLRVIIIFATTLVSYAVATQMKAAIYDVRLLSQSPTFLQSTLAEDWNKLQTVVEARARALDDWDKGGRKSFRACDNMKVGSVHHRYNADHWRPRERAFMRATLHMDYRRVRPAVAVHSILFMAEHPGRPFCVFFDYSQWWDPEIRVIGADQLPALPGYEAELPIASRVLVGKWRSTSSP</sequence>
<name>A0AAD7NQW0_9AGAR</name>
<feature type="signal peptide" evidence="2">
    <location>
        <begin position="1"/>
        <end position="19"/>
    </location>
</feature>
<reference evidence="3" key="1">
    <citation type="submission" date="2023-03" db="EMBL/GenBank/DDBJ databases">
        <title>Massive genome expansion in bonnet fungi (Mycena s.s.) driven by repeated elements and novel gene families across ecological guilds.</title>
        <authorList>
            <consortium name="Lawrence Berkeley National Laboratory"/>
            <person name="Harder C.B."/>
            <person name="Miyauchi S."/>
            <person name="Viragh M."/>
            <person name="Kuo A."/>
            <person name="Thoen E."/>
            <person name="Andreopoulos B."/>
            <person name="Lu D."/>
            <person name="Skrede I."/>
            <person name="Drula E."/>
            <person name="Henrissat B."/>
            <person name="Morin E."/>
            <person name="Kohler A."/>
            <person name="Barry K."/>
            <person name="LaButti K."/>
            <person name="Morin E."/>
            <person name="Salamov A."/>
            <person name="Lipzen A."/>
            <person name="Mereny Z."/>
            <person name="Hegedus B."/>
            <person name="Baldrian P."/>
            <person name="Stursova M."/>
            <person name="Weitz H."/>
            <person name="Taylor A."/>
            <person name="Grigoriev I.V."/>
            <person name="Nagy L.G."/>
            <person name="Martin F."/>
            <person name="Kauserud H."/>
        </authorList>
    </citation>
    <scope>NUCLEOTIDE SEQUENCE</scope>
    <source>
        <strain evidence="3">CBHHK188m</strain>
    </source>
</reference>
<protein>
    <submittedName>
        <fullName evidence="3">Uncharacterized protein</fullName>
    </submittedName>
</protein>
<keyword evidence="1" id="KW-0472">Membrane</keyword>
<keyword evidence="4" id="KW-1185">Reference proteome</keyword>
<keyword evidence="1" id="KW-0812">Transmembrane</keyword>
<gene>
    <name evidence="3" type="ORF">DFH07DRAFT_999502</name>
</gene>
<keyword evidence="1" id="KW-1133">Transmembrane helix</keyword>
<feature type="transmembrane region" description="Helical" evidence="1">
    <location>
        <begin position="172"/>
        <end position="198"/>
    </location>
</feature>
<organism evidence="3 4">
    <name type="scientific">Mycena maculata</name>
    <dbReference type="NCBI Taxonomy" id="230809"/>
    <lineage>
        <taxon>Eukaryota</taxon>
        <taxon>Fungi</taxon>
        <taxon>Dikarya</taxon>
        <taxon>Basidiomycota</taxon>
        <taxon>Agaricomycotina</taxon>
        <taxon>Agaricomycetes</taxon>
        <taxon>Agaricomycetidae</taxon>
        <taxon>Agaricales</taxon>
        <taxon>Marasmiineae</taxon>
        <taxon>Mycenaceae</taxon>
        <taxon>Mycena</taxon>
    </lineage>
</organism>
<evidence type="ECO:0000256" key="1">
    <source>
        <dbReference type="SAM" id="Phobius"/>
    </source>
</evidence>
<feature type="transmembrane region" description="Helical" evidence="1">
    <location>
        <begin position="210"/>
        <end position="232"/>
    </location>
</feature>
<keyword evidence="2" id="KW-0732">Signal</keyword>
<dbReference type="Proteomes" id="UP001215280">
    <property type="component" value="Unassembled WGS sequence"/>
</dbReference>
<comment type="caution">
    <text evidence="3">The sequence shown here is derived from an EMBL/GenBank/DDBJ whole genome shotgun (WGS) entry which is preliminary data.</text>
</comment>
<dbReference type="AlphaFoldDB" id="A0AAD7NQW0"/>
<proteinExistence type="predicted"/>
<dbReference type="EMBL" id="JARJLG010000021">
    <property type="protein sequence ID" value="KAJ7771333.1"/>
    <property type="molecule type" value="Genomic_DNA"/>
</dbReference>
<evidence type="ECO:0000313" key="3">
    <source>
        <dbReference type="EMBL" id="KAJ7771333.1"/>
    </source>
</evidence>
<evidence type="ECO:0000256" key="2">
    <source>
        <dbReference type="SAM" id="SignalP"/>
    </source>
</evidence>
<feature type="chain" id="PRO_5042270074" evidence="2">
    <location>
        <begin position="20"/>
        <end position="393"/>
    </location>
</feature>